<protein>
    <submittedName>
        <fullName evidence="2">Uncharacterized protein</fullName>
    </submittedName>
</protein>
<sequence length="308" mass="32206">MGTSKTSSGPGKNVPLVPNWVEPDAPTPQAPSIPLTQPGGGGVPSPSPKPPESRPDGPPSTKKPDETSPVQDQGNPTPSDLAPARRFTSARRAIGNFAKTGDNGSLRNALGNYVKKGYGGSATATRRMSKSSSAAVGVFDILSRGDGTATAEGEKPALDVSTLAGLSHSEVAERIAEAVNPGDVSLDDAGVREAIAEAVSSVLNENENADVTNLPPELAEECFVRTLSYSAFNILVADIGASVQRAAHGNAVMANDRLKEISDFVREAYRTQYEKVKAIGSKISRSASAKIARDVTTQVMDIFESYLE</sequence>
<evidence type="ECO:0000256" key="1">
    <source>
        <dbReference type="SAM" id="MobiDB-lite"/>
    </source>
</evidence>
<comment type="caution">
    <text evidence="2">The sequence shown here is derived from an EMBL/GenBank/DDBJ whole genome shotgun (WGS) entry which is preliminary data.</text>
</comment>
<organism evidence="2 3">
    <name type="scientific">Agrobacterium vitis</name>
    <name type="common">Rhizobium vitis</name>
    <dbReference type="NCBI Taxonomy" id="373"/>
    <lineage>
        <taxon>Bacteria</taxon>
        <taxon>Pseudomonadati</taxon>
        <taxon>Pseudomonadota</taxon>
        <taxon>Alphaproteobacteria</taxon>
        <taxon>Hyphomicrobiales</taxon>
        <taxon>Rhizobiaceae</taxon>
        <taxon>Rhizobium/Agrobacterium group</taxon>
        <taxon>Agrobacterium</taxon>
    </lineage>
</organism>
<feature type="region of interest" description="Disordered" evidence="1">
    <location>
        <begin position="1"/>
        <end position="84"/>
    </location>
</feature>
<dbReference type="OrthoDB" id="2024989at2"/>
<evidence type="ECO:0000313" key="2">
    <source>
        <dbReference type="EMBL" id="KAA3529771.1"/>
    </source>
</evidence>
<feature type="compositionally biased region" description="Polar residues" evidence="1">
    <location>
        <begin position="1"/>
        <end position="10"/>
    </location>
</feature>
<feature type="compositionally biased region" description="Polar residues" evidence="1">
    <location>
        <begin position="68"/>
        <end position="78"/>
    </location>
</feature>
<accession>A0A368NR67</accession>
<evidence type="ECO:0000313" key="3">
    <source>
        <dbReference type="Proteomes" id="UP000436911"/>
    </source>
</evidence>
<gene>
    <name evidence="2" type="ORF">DXT89_08715</name>
</gene>
<proteinExistence type="predicted"/>
<dbReference type="EMBL" id="QUSG01000003">
    <property type="protein sequence ID" value="KAA3529771.1"/>
    <property type="molecule type" value="Genomic_DNA"/>
</dbReference>
<name>A0A368NR67_AGRVI</name>
<dbReference type="Proteomes" id="UP000436911">
    <property type="component" value="Unassembled WGS sequence"/>
</dbReference>
<reference evidence="2 3" key="1">
    <citation type="submission" date="2018-08" db="EMBL/GenBank/DDBJ databases">
        <title>Genome sequencing of Agrobacterium vitis strain ICMP 10754.</title>
        <authorList>
            <person name="Visnovsky S.B."/>
            <person name="Pitman A.R."/>
        </authorList>
    </citation>
    <scope>NUCLEOTIDE SEQUENCE [LARGE SCALE GENOMIC DNA]</scope>
    <source>
        <strain evidence="2 3">ICMP 10754</strain>
    </source>
</reference>
<dbReference type="AlphaFoldDB" id="A0A368NR67"/>